<feature type="transmembrane region" description="Helical" evidence="1">
    <location>
        <begin position="63"/>
        <end position="82"/>
    </location>
</feature>
<sequence length="278" mass="29598">MQLINVVTIAEKELLESIRSKWLGTFTVVFALIALLVSFFGLSSLGVGGQQGFNRVTASLLNLVLYLLPLIALVMGSATVAGEKEAGSLHVLLTQPIDKAEVIIGKFGGLALALIASILVGFGGAGVVIAWKTGSINITDYLMFVSLSMILAMVFLSIAILISVIVSRRAQGIGLGIFIWFLMILVYDFLAIGVAGLSNVSVIIPLLLLLLLANPADMVRVLVILQLGGEETFGPTLVALTRMLTQGSGELLLYGALLIWMIIPLLIAAILFGRKQDY</sequence>
<dbReference type="EMBL" id="LOCK01000016">
    <property type="protein sequence ID" value="KTE92336.1"/>
    <property type="molecule type" value="Genomic_DNA"/>
</dbReference>
<dbReference type="PANTHER" id="PTHR43471:SF1">
    <property type="entry name" value="ABC TRANSPORTER PERMEASE PROTEIN NOSY-RELATED"/>
    <property type="match status" value="1"/>
</dbReference>
<organism evidence="2 3">
    <name type="scientific">Desulfitobacterium hafniense</name>
    <name type="common">Desulfitobacterium frappieri</name>
    <dbReference type="NCBI Taxonomy" id="49338"/>
    <lineage>
        <taxon>Bacteria</taxon>
        <taxon>Bacillati</taxon>
        <taxon>Bacillota</taxon>
        <taxon>Clostridia</taxon>
        <taxon>Eubacteriales</taxon>
        <taxon>Desulfitobacteriaceae</taxon>
        <taxon>Desulfitobacterium</taxon>
    </lineage>
</organism>
<name>A0A0W1JL71_DESHA</name>
<feature type="transmembrane region" description="Helical" evidence="1">
    <location>
        <begin position="22"/>
        <end position="43"/>
    </location>
</feature>
<evidence type="ECO:0008006" key="4">
    <source>
        <dbReference type="Google" id="ProtNLM"/>
    </source>
</evidence>
<dbReference type="GO" id="GO:0005886">
    <property type="term" value="C:plasma membrane"/>
    <property type="evidence" value="ECO:0007669"/>
    <property type="project" value="UniProtKB-SubCell"/>
</dbReference>
<dbReference type="Proteomes" id="UP000054623">
    <property type="component" value="Unassembled WGS sequence"/>
</dbReference>
<reference evidence="2 3" key="1">
    <citation type="submission" date="2015-12" db="EMBL/GenBank/DDBJ databases">
        <title>Draft Genome Sequence of Desulfitobacterium hafniense Strain DH, a Sulfate-reducing Bacterium Isolated from Paddy Soils.</title>
        <authorList>
            <person name="Bao P."/>
            <person name="Zhang X."/>
            <person name="Li G."/>
        </authorList>
    </citation>
    <scope>NUCLEOTIDE SEQUENCE [LARGE SCALE GENOMIC DNA]</scope>
    <source>
        <strain evidence="2 3">DH</strain>
    </source>
</reference>
<keyword evidence="1" id="KW-0472">Membrane</keyword>
<accession>A0A0W1JL71</accession>
<dbReference type="PANTHER" id="PTHR43471">
    <property type="entry name" value="ABC TRANSPORTER PERMEASE"/>
    <property type="match status" value="1"/>
</dbReference>
<comment type="caution">
    <text evidence="2">The sequence shown here is derived from an EMBL/GenBank/DDBJ whole genome shotgun (WGS) entry which is preliminary data.</text>
</comment>
<keyword evidence="1" id="KW-1133">Transmembrane helix</keyword>
<dbReference type="GO" id="GO:0140359">
    <property type="term" value="F:ABC-type transporter activity"/>
    <property type="evidence" value="ECO:0007669"/>
    <property type="project" value="InterPro"/>
</dbReference>
<feature type="transmembrane region" description="Helical" evidence="1">
    <location>
        <begin position="178"/>
        <end position="211"/>
    </location>
</feature>
<evidence type="ECO:0000313" key="3">
    <source>
        <dbReference type="Proteomes" id="UP000054623"/>
    </source>
</evidence>
<evidence type="ECO:0000313" key="2">
    <source>
        <dbReference type="EMBL" id="KTE92336.1"/>
    </source>
</evidence>
<gene>
    <name evidence="2" type="ORF">AT727_20110</name>
</gene>
<dbReference type="AlphaFoldDB" id="A0A0W1JL71"/>
<feature type="transmembrane region" description="Helical" evidence="1">
    <location>
        <begin position="141"/>
        <end position="166"/>
    </location>
</feature>
<keyword evidence="1" id="KW-0812">Transmembrane</keyword>
<dbReference type="OrthoDB" id="9805862at2"/>
<feature type="transmembrane region" description="Helical" evidence="1">
    <location>
        <begin position="251"/>
        <end position="272"/>
    </location>
</feature>
<proteinExistence type="predicted"/>
<feature type="transmembrane region" description="Helical" evidence="1">
    <location>
        <begin position="103"/>
        <end position="129"/>
    </location>
</feature>
<protein>
    <recommendedName>
        <fullName evidence="4">Membrane protein NosY</fullName>
    </recommendedName>
</protein>
<dbReference type="RefSeq" id="WP_005808202.1">
    <property type="nucleotide sequence ID" value="NZ_CABKQQ010000006.1"/>
</dbReference>
<dbReference type="Pfam" id="PF12679">
    <property type="entry name" value="ABC2_membrane_2"/>
    <property type="match status" value="1"/>
</dbReference>
<dbReference type="OMA" id="RWSYVYF"/>
<evidence type="ECO:0000256" key="1">
    <source>
        <dbReference type="SAM" id="Phobius"/>
    </source>
</evidence>